<evidence type="ECO:0000256" key="1">
    <source>
        <dbReference type="ARBA" id="ARBA00022679"/>
    </source>
</evidence>
<dbReference type="PANTHER" id="PTHR43420">
    <property type="entry name" value="ACETYLTRANSFERASE"/>
    <property type="match status" value="1"/>
</dbReference>
<sequence>MNISIRVLNRKDAEQFQRLRLHGLQAAPEAFGSSYEEEADLDMAEIRCRLDALPNAVFGAFAEGELIGVAGFAANSKTKQKHKGLLWGVYVDERWRGHQLGKRLTLAVIDYARNHVDTLHATVMAANITARTLYLSLGFEVFGVEKDALRIDGKSYTDELLRLDLR</sequence>
<dbReference type="InterPro" id="IPR000182">
    <property type="entry name" value="GNAT_dom"/>
</dbReference>
<evidence type="ECO:0000313" key="4">
    <source>
        <dbReference type="EMBL" id="MDQ0996436.1"/>
    </source>
</evidence>
<dbReference type="Pfam" id="PF00583">
    <property type="entry name" value="Acetyltransf_1"/>
    <property type="match status" value="1"/>
</dbReference>
<dbReference type="SUPFAM" id="SSF55729">
    <property type="entry name" value="Acyl-CoA N-acyltransferases (Nat)"/>
    <property type="match status" value="1"/>
</dbReference>
<feature type="domain" description="N-acetyltransferase" evidence="3">
    <location>
        <begin position="3"/>
        <end position="166"/>
    </location>
</feature>
<evidence type="ECO:0000259" key="3">
    <source>
        <dbReference type="PROSITE" id="PS51186"/>
    </source>
</evidence>
<dbReference type="InterPro" id="IPR016181">
    <property type="entry name" value="Acyl_CoA_acyltransferase"/>
</dbReference>
<dbReference type="InterPro" id="IPR050680">
    <property type="entry name" value="YpeA/RimI_acetyltransf"/>
</dbReference>
<keyword evidence="2" id="KW-0012">Acyltransferase</keyword>
<dbReference type="CDD" id="cd04301">
    <property type="entry name" value="NAT_SF"/>
    <property type="match status" value="1"/>
</dbReference>
<reference evidence="4 5" key="1">
    <citation type="submission" date="2023-07" db="EMBL/GenBank/DDBJ databases">
        <title>Comparative genomics of wheat-associated soil bacteria to identify genetic determinants of phenazine resistance.</title>
        <authorList>
            <person name="Mouncey N."/>
        </authorList>
    </citation>
    <scope>NUCLEOTIDE SEQUENCE [LARGE SCALE GENOMIC DNA]</scope>
    <source>
        <strain evidence="4 5">W4I11</strain>
    </source>
</reference>
<accession>A0ABU0S6Q2</accession>
<keyword evidence="1" id="KW-0808">Transferase</keyword>
<protein>
    <submittedName>
        <fullName evidence="4">RimJ/RimL family protein N-acetyltransferase</fullName>
    </submittedName>
</protein>
<dbReference type="PANTHER" id="PTHR43420:SF47">
    <property type="entry name" value="N-ACETYLTRANSFERASE DOMAIN-CONTAINING PROTEIN"/>
    <property type="match status" value="1"/>
</dbReference>
<organism evidence="4 5">
    <name type="scientific">Phyllobacterium ifriqiyense</name>
    <dbReference type="NCBI Taxonomy" id="314238"/>
    <lineage>
        <taxon>Bacteria</taxon>
        <taxon>Pseudomonadati</taxon>
        <taxon>Pseudomonadota</taxon>
        <taxon>Alphaproteobacteria</taxon>
        <taxon>Hyphomicrobiales</taxon>
        <taxon>Phyllobacteriaceae</taxon>
        <taxon>Phyllobacterium</taxon>
    </lineage>
</organism>
<name>A0ABU0S6Q2_9HYPH</name>
<gene>
    <name evidence="4" type="ORF">QFZ34_001618</name>
</gene>
<dbReference type="RefSeq" id="WP_307279226.1">
    <property type="nucleotide sequence ID" value="NZ_JAUSZT010000003.1"/>
</dbReference>
<dbReference type="PROSITE" id="PS51186">
    <property type="entry name" value="GNAT"/>
    <property type="match status" value="1"/>
</dbReference>
<dbReference type="EMBL" id="JAUSZT010000003">
    <property type="protein sequence ID" value="MDQ0996436.1"/>
    <property type="molecule type" value="Genomic_DNA"/>
</dbReference>
<evidence type="ECO:0000256" key="2">
    <source>
        <dbReference type="ARBA" id="ARBA00023315"/>
    </source>
</evidence>
<comment type="caution">
    <text evidence="4">The sequence shown here is derived from an EMBL/GenBank/DDBJ whole genome shotgun (WGS) entry which is preliminary data.</text>
</comment>
<dbReference type="Proteomes" id="UP001237780">
    <property type="component" value="Unassembled WGS sequence"/>
</dbReference>
<keyword evidence="5" id="KW-1185">Reference proteome</keyword>
<dbReference type="Gene3D" id="3.40.630.30">
    <property type="match status" value="1"/>
</dbReference>
<proteinExistence type="predicted"/>
<evidence type="ECO:0000313" key="5">
    <source>
        <dbReference type="Proteomes" id="UP001237780"/>
    </source>
</evidence>